<dbReference type="PRINTS" id="PR00949">
    <property type="entry name" value="TYPE3IMAPROT"/>
</dbReference>
<dbReference type="InterPro" id="IPR042194">
    <property type="entry name" value="FHIPEP_1"/>
</dbReference>
<dbReference type="Gene3D" id="1.10.8.540">
    <property type="entry name" value="FHIPEP family, domain 3"/>
    <property type="match status" value="1"/>
</dbReference>
<dbReference type="Gene3D" id="3.40.30.60">
    <property type="entry name" value="FHIPEP family, domain 1"/>
    <property type="match status" value="1"/>
</dbReference>
<evidence type="ECO:0000256" key="3">
    <source>
        <dbReference type="ARBA" id="ARBA00022475"/>
    </source>
</evidence>
<dbReference type="NCBIfam" id="TIGR01398">
    <property type="entry name" value="FlhA"/>
    <property type="match status" value="1"/>
</dbReference>
<dbReference type="InterPro" id="IPR006301">
    <property type="entry name" value="FlhA"/>
</dbReference>
<evidence type="ECO:0000256" key="7">
    <source>
        <dbReference type="RuleBase" id="RU364093"/>
    </source>
</evidence>
<evidence type="ECO:0000256" key="5">
    <source>
        <dbReference type="ARBA" id="ARBA00022989"/>
    </source>
</evidence>
<evidence type="ECO:0000256" key="4">
    <source>
        <dbReference type="ARBA" id="ARBA00022692"/>
    </source>
</evidence>
<dbReference type="Proteomes" id="UP001228690">
    <property type="component" value="Chromosome"/>
</dbReference>
<organism evidence="8 9">
    <name type="scientific">Candidatus Haliotispira prima</name>
    <dbReference type="NCBI Taxonomy" id="3034016"/>
    <lineage>
        <taxon>Bacteria</taxon>
        <taxon>Pseudomonadati</taxon>
        <taxon>Spirochaetota</taxon>
        <taxon>Spirochaetia</taxon>
        <taxon>Spirochaetales</taxon>
        <taxon>Spirochaetaceae</taxon>
        <taxon>Candidatus Haliotispira</taxon>
    </lineage>
</organism>
<keyword evidence="6 7" id="KW-0472">Membrane</keyword>
<comment type="similarity">
    <text evidence="2 7">Belongs to the FHIPEP (flagella/HR/invasion proteins export pore) family.</text>
</comment>
<comment type="function">
    <text evidence="7">Required for formation of the rod structure of the flagellar apparatus. Together with FliI and FliH, may constitute the export apparatus of flagellin.</text>
</comment>
<dbReference type="Pfam" id="PF00771">
    <property type="entry name" value="FHIPEP"/>
    <property type="match status" value="1"/>
</dbReference>
<reference evidence="8 9" key="1">
    <citation type="submission" date="2023-04" db="EMBL/GenBank/DDBJ databases">
        <title>Spirochaete genome identified in red abalone sample constitutes a novel genus.</title>
        <authorList>
            <person name="Sharma S.P."/>
            <person name="Purcell C.M."/>
            <person name="Hyde J.R."/>
            <person name="Severin A.J."/>
        </authorList>
    </citation>
    <scope>NUCLEOTIDE SEQUENCE [LARGE SCALE GENOMIC DNA]</scope>
    <source>
        <strain evidence="8 9">SP-2023</strain>
    </source>
</reference>
<dbReference type="EMBL" id="CP123443">
    <property type="protein sequence ID" value="WGK68965.1"/>
    <property type="molecule type" value="Genomic_DNA"/>
</dbReference>
<dbReference type="PIRSF" id="PIRSF005419">
    <property type="entry name" value="FlhA"/>
    <property type="match status" value="1"/>
</dbReference>
<dbReference type="PANTHER" id="PTHR30161:SF1">
    <property type="entry name" value="FLAGELLAR BIOSYNTHESIS PROTEIN FLHA-RELATED"/>
    <property type="match status" value="1"/>
</dbReference>
<dbReference type="InterPro" id="IPR025505">
    <property type="entry name" value="FHIPEP_CS"/>
</dbReference>
<sequence length="702" mass="76342">MTSLSALMRRLLGDRGTDIAVAIGVVSVILIFIIPIPSPLLDFLMILNLAISLFLILMVLYARDPLEFSIFPSVLLVGTVFGLMLNVASTRLILTQGPNFAGQVVRAFARFVVGSEGTNGLVTGLIIFIIIIIVQFLVITKGSSRISEVAARFALDAMPGKQMAIDAEFGSGAITEEEARNRRRTLEQTSDFYGRMDGASKFISGSVKASILITLTNIIGGLIMGARRGESLLQSLNTYSQLTIGDGLVSQIPTLIISIATGLVVTRAGAKASFGSETKQQFSMQPYVYYIGGAFLLLLAFVPGFPWLMLVALAAASIFLGYHLEKKRKADEAEAQRQAEADEKVPADRELAPIVPLDSLSIEMGYGLIPLVDQERGAELLDRITNIRRETALELGIVVPKIRIIDNIRLESSCYLIKLRGVEIGRGSIQMGSLMAINPGGAEEGTIEGMPTVDPAFGLSAIWITAEQREQAERCGYTVVDPPSIMATHLSELVRRNAAQILGRQDVQAMLESLKENFAVVVEEARKDFSVGEIQKILQNLLHEQVSVRNLVNILETIGDFAGVTKDSAYITEKIRQALGRQISLQYGGDEKTLQVITLSPEWENAVIQARLDTATGPVAALEPQLQELWTQEFSQVVLDVQNRGFLPIVLCSEAARTLVRSLCEREGVDVAVLSTLEVVREVKLEVIARVPFGSQQAAAVS</sequence>
<feature type="transmembrane region" description="Helical" evidence="7">
    <location>
        <begin position="247"/>
        <end position="266"/>
    </location>
</feature>
<feature type="transmembrane region" description="Helical" evidence="7">
    <location>
        <begin position="43"/>
        <end position="62"/>
    </location>
</feature>
<keyword evidence="4 7" id="KW-0812">Transmembrane</keyword>
<keyword evidence="3 7" id="KW-1003">Cell membrane</keyword>
<gene>
    <name evidence="7 8" type="primary">flhA</name>
    <name evidence="8" type="ORF">P0082_10840</name>
</gene>
<dbReference type="InterPro" id="IPR042193">
    <property type="entry name" value="FHIPEP_3"/>
</dbReference>
<keyword evidence="8" id="KW-0282">Flagellum</keyword>
<feature type="transmembrane region" description="Helical" evidence="7">
    <location>
        <begin position="209"/>
        <end position="227"/>
    </location>
</feature>
<evidence type="ECO:0000256" key="1">
    <source>
        <dbReference type="ARBA" id="ARBA00004651"/>
    </source>
</evidence>
<dbReference type="InterPro" id="IPR001712">
    <property type="entry name" value="T3SS_FHIPEP"/>
</dbReference>
<keyword evidence="7" id="KW-1006">Bacterial flagellum protein export</keyword>
<dbReference type="RefSeq" id="WP_326927153.1">
    <property type="nucleotide sequence ID" value="NZ_CP123443.1"/>
</dbReference>
<evidence type="ECO:0000313" key="8">
    <source>
        <dbReference type="EMBL" id="WGK68965.1"/>
    </source>
</evidence>
<dbReference type="Gene3D" id="3.40.50.12790">
    <property type="entry name" value="FHIPEP family, domain 4"/>
    <property type="match status" value="1"/>
</dbReference>
<dbReference type="PROSITE" id="PS00994">
    <property type="entry name" value="FHIPEP"/>
    <property type="match status" value="1"/>
</dbReference>
<keyword evidence="8" id="KW-0969">Cilium</keyword>
<proteinExistence type="inferred from homology"/>
<comment type="subcellular location">
    <subcellularLocation>
        <location evidence="1 7">Cell membrane</location>
        <topology evidence="1 7">Multi-pass membrane protein</topology>
    </subcellularLocation>
</comment>
<keyword evidence="5 7" id="KW-1133">Transmembrane helix</keyword>
<keyword evidence="9" id="KW-1185">Reference proteome</keyword>
<evidence type="ECO:0000313" key="9">
    <source>
        <dbReference type="Proteomes" id="UP001228690"/>
    </source>
</evidence>
<keyword evidence="7" id="KW-0653">Protein transport</keyword>
<feature type="transmembrane region" description="Helical" evidence="7">
    <location>
        <begin position="287"/>
        <end position="320"/>
    </location>
</feature>
<dbReference type="PANTHER" id="PTHR30161">
    <property type="entry name" value="FLAGELLAR EXPORT PROTEIN, MEMBRANE FLHA SUBUNIT-RELATED"/>
    <property type="match status" value="1"/>
</dbReference>
<dbReference type="InterPro" id="IPR042196">
    <property type="entry name" value="FHIPEP_4"/>
</dbReference>
<feature type="transmembrane region" description="Helical" evidence="7">
    <location>
        <begin position="20"/>
        <end position="37"/>
    </location>
</feature>
<feature type="transmembrane region" description="Helical" evidence="7">
    <location>
        <begin position="120"/>
        <end position="139"/>
    </location>
</feature>
<evidence type="ECO:0000256" key="6">
    <source>
        <dbReference type="ARBA" id="ARBA00023136"/>
    </source>
</evidence>
<keyword evidence="7" id="KW-1005">Bacterial flagellum biogenesis</keyword>
<name>A0ABY8MHD1_9SPIO</name>
<accession>A0ABY8MHD1</accession>
<protein>
    <recommendedName>
        <fullName evidence="7">Flagellar biosynthesis protein FlhA</fullName>
    </recommendedName>
</protein>
<keyword evidence="8" id="KW-0966">Cell projection</keyword>
<feature type="transmembrane region" description="Helical" evidence="7">
    <location>
        <begin position="74"/>
        <end position="94"/>
    </location>
</feature>
<evidence type="ECO:0000256" key="2">
    <source>
        <dbReference type="ARBA" id="ARBA00008835"/>
    </source>
</evidence>
<keyword evidence="7" id="KW-0813">Transport</keyword>